<sequence>MAVTVTGRRPRSLERIGRARSAGRPLGSAAREEQAITEFGALLGAHPFDASLPGVAYPEVADHSLALDAYDRAKDAPAGEVRGVLAEGRAAPARLDAGRGRRRLEPARRHLAACGGVPCRRRTAGRPAAAALSGSACPVTTEEGTSGRPPPRCPDRSGPTSRRQRHGWGGRSVGGMTTYGSFPGARPRRLRTTPVMRRMVAETRLHPADFILPAFVREGVSEPVPIAAMPGVVQHTRDTLKKAAAEAVEAGVSGIMIFGVPEDGKKDAAGTAGTDPDGILQVALRDVRAEVGDELLVMSDLCLDEFTDHGHCGVLDGQGRVDNDATLERYAEMAQVQADAGAHVVGPSGMMDGQIGVIRDALDQIGREDVAILAYTAKYASAFYGPFREAVGSSLKGDRKTYQQDSANARESLRELALDLEEGADMVMVKPAGPYLDILAKVAEASDVPVAAYQISGEYSMIEAAAEKGWIDRDRAILESLTGIKRAGARNILTYWATEVARTLR</sequence>
<comment type="pathway">
    <text evidence="1">Porphyrin-containing compound metabolism; protoporphyrin-IX biosynthesis; coproporphyrinogen-III from 5-aminolevulinate: step 1/4.</text>
</comment>
<gene>
    <name evidence="14" type="ORF">SLI_3655</name>
</gene>
<dbReference type="PANTHER" id="PTHR11458">
    <property type="entry name" value="DELTA-AMINOLEVULINIC ACID DEHYDRATASE"/>
    <property type="match status" value="1"/>
</dbReference>
<name>A0A7U9DWF6_STRLI</name>
<evidence type="ECO:0000256" key="7">
    <source>
        <dbReference type="ARBA" id="ARBA00023239"/>
    </source>
</evidence>
<protein>
    <recommendedName>
        <fullName evidence="5 11">Delta-aminolevulinic acid dehydratase</fullName>
        <ecNumber evidence="4 11">4.2.1.24</ecNumber>
    </recommendedName>
</protein>
<evidence type="ECO:0000313" key="14">
    <source>
        <dbReference type="EMBL" id="EOY48368.1"/>
    </source>
</evidence>
<evidence type="ECO:0000256" key="11">
    <source>
        <dbReference type="RuleBase" id="RU000515"/>
    </source>
</evidence>
<keyword evidence="6" id="KW-0350">Heme biosynthesis</keyword>
<evidence type="ECO:0000256" key="6">
    <source>
        <dbReference type="ARBA" id="ARBA00023133"/>
    </source>
</evidence>
<dbReference type="EMBL" id="CM001889">
    <property type="protein sequence ID" value="EOY48368.1"/>
    <property type="molecule type" value="Genomic_DNA"/>
</dbReference>
<dbReference type="GO" id="GO:0005829">
    <property type="term" value="C:cytosol"/>
    <property type="evidence" value="ECO:0007669"/>
    <property type="project" value="TreeGrafter"/>
</dbReference>
<evidence type="ECO:0000256" key="13">
    <source>
        <dbReference type="SAM" id="MobiDB-lite"/>
    </source>
</evidence>
<dbReference type="AlphaFoldDB" id="A0A7U9DWF6"/>
<dbReference type="PROSITE" id="PS00169">
    <property type="entry name" value="D_ALA_DEHYDRATASE"/>
    <property type="match status" value="1"/>
</dbReference>
<dbReference type="GO" id="GO:0008270">
    <property type="term" value="F:zinc ion binding"/>
    <property type="evidence" value="ECO:0007669"/>
    <property type="project" value="TreeGrafter"/>
</dbReference>
<evidence type="ECO:0000256" key="2">
    <source>
        <dbReference type="ARBA" id="ARBA00008055"/>
    </source>
</evidence>
<dbReference type="InterPro" id="IPR001731">
    <property type="entry name" value="ALAD"/>
</dbReference>
<accession>A0A7U9DWF6</accession>
<dbReference type="FunFam" id="3.20.20.70:FF:000019">
    <property type="entry name" value="Delta-aminolevulinic acid dehydratase"/>
    <property type="match status" value="1"/>
</dbReference>
<dbReference type="Gene3D" id="3.20.20.70">
    <property type="entry name" value="Aldolase class I"/>
    <property type="match status" value="1"/>
</dbReference>
<comment type="subunit">
    <text evidence="3 11">Homooctamer.</text>
</comment>
<dbReference type="Pfam" id="PF00490">
    <property type="entry name" value="ALAD"/>
    <property type="match status" value="1"/>
</dbReference>
<dbReference type="PRINTS" id="PR00144">
    <property type="entry name" value="DALDHYDRTASE"/>
</dbReference>
<dbReference type="InterPro" id="IPR030656">
    <property type="entry name" value="ALAD_AS"/>
</dbReference>
<comment type="catalytic activity">
    <reaction evidence="10 11">
        <text>2 5-aminolevulinate = porphobilinogen + 2 H2O + H(+)</text>
        <dbReference type="Rhea" id="RHEA:24064"/>
        <dbReference type="ChEBI" id="CHEBI:15377"/>
        <dbReference type="ChEBI" id="CHEBI:15378"/>
        <dbReference type="ChEBI" id="CHEBI:58126"/>
        <dbReference type="ChEBI" id="CHEBI:356416"/>
        <dbReference type="EC" id="4.2.1.24"/>
    </reaction>
</comment>
<reference evidence="15" key="1">
    <citation type="journal article" date="2013" name="Genome Biol. Evol.">
        <title>The genome sequence of Streptomyces lividans 66 reveals a novel tRNA-dependent peptide biosynthetic system within a metal-related genomic island.</title>
        <authorList>
            <person name="Cruz-Morales P."/>
            <person name="Vijgenboom E."/>
            <person name="Iruegas-Bocardo F."/>
            <person name="Girard G."/>
            <person name="Yanez-Guerra L.A."/>
            <person name="Ramos-Aboites H.E."/>
            <person name="Pernodet J.L."/>
            <person name="Anne J."/>
            <person name="van Wezel G.P."/>
            <person name="Barona-Gomez F."/>
        </authorList>
    </citation>
    <scope>NUCLEOTIDE SEQUENCE [LARGE SCALE GENOMIC DNA]</scope>
    <source>
        <strain evidence="15">1326</strain>
    </source>
</reference>
<evidence type="ECO:0000256" key="3">
    <source>
        <dbReference type="ARBA" id="ARBA00011823"/>
    </source>
</evidence>
<evidence type="ECO:0000313" key="15">
    <source>
        <dbReference type="Proteomes" id="UP000014062"/>
    </source>
</evidence>
<dbReference type="GO" id="GO:0004655">
    <property type="term" value="F:porphobilinogen synthase activity"/>
    <property type="evidence" value="ECO:0007669"/>
    <property type="project" value="UniProtKB-EC"/>
</dbReference>
<evidence type="ECO:0000256" key="8">
    <source>
        <dbReference type="ARBA" id="ARBA00023244"/>
    </source>
</evidence>
<dbReference type="EC" id="4.2.1.24" evidence="4 11"/>
<comment type="similarity">
    <text evidence="2 12">Belongs to the ALAD family.</text>
</comment>
<dbReference type="NCBIfam" id="NF006762">
    <property type="entry name" value="PRK09283.1"/>
    <property type="match status" value="1"/>
</dbReference>
<dbReference type="GO" id="GO:0006782">
    <property type="term" value="P:protoporphyrinogen IX biosynthetic process"/>
    <property type="evidence" value="ECO:0007669"/>
    <property type="project" value="UniProtKB-UniPathway"/>
</dbReference>
<dbReference type="SMART" id="SM01004">
    <property type="entry name" value="ALAD"/>
    <property type="match status" value="1"/>
</dbReference>
<dbReference type="SUPFAM" id="SSF51569">
    <property type="entry name" value="Aldolase"/>
    <property type="match status" value="1"/>
</dbReference>
<keyword evidence="7 11" id="KW-0456">Lyase</keyword>
<evidence type="ECO:0000256" key="10">
    <source>
        <dbReference type="ARBA" id="ARBA00047651"/>
    </source>
</evidence>
<feature type="region of interest" description="Disordered" evidence="13">
    <location>
        <begin position="127"/>
        <end position="188"/>
    </location>
</feature>
<dbReference type="PANTHER" id="PTHR11458:SF0">
    <property type="entry name" value="DELTA-AMINOLEVULINIC ACID DEHYDRATASE"/>
    <property type="match status" value="1"/>
</dbReference>
<organism evidence="14 15">
    <name type="scientific">Streptomyces lividans 1326</name>
    <dbReference type="NCBI Taxonomy" id="1200984"/>
    <lineage>
        <taxon>Bacteria</taxon>
        <taxon>Bacillati</taxon>
        <taxon>Actinomycetota</taxon>
        <taxon>Actinomycetes</taxon>
        <taxon>Kitasatosporales</taxon>
        <taxon>Streptomycetaceae</taxon>
        <taxon>Streptomyces</taxon>
    </lineage>
</organism>
<feature type="region of interest" description="Disordered" evidence="13">
    <location>
        <begin position="1"/>
        <end position="30"/>
    </location>
</feature>
<dbReference type="UniPathway" id="UPA00251">
    <property type="reaction ID" value="UER00318"/>
</dbReference>
<dbReference type="Proteomes" id="UP000014062">
    <property type="component" value="Chromosome"/>
</dbReference>
<feature type="compositionally biased region" description="Low complexity" evidence="13">
    <location>
        <begin position="127"/>
        <end position="137"/>
    </location>
</feature>
<comment type="function">
    <text evidence="9">Catalyzes an early step in the biosynthesis of tetrapyrroles. Binds two molecules of 5-aminolevulinate per subunit, each at a distinct site, and catalyzes their condensation to form porphobilinogen.</text>
</comment>
<proteinExistence type="inferred from homology"/>
<evidence type="ECO:0000256" key="12">
    <source>
        <dbReference type="RuleBase" id="RU004161"/>
    </source>
</evidence>
<dbReference type="InterPro" id="IPR013785">
    <property type="entry name" value="Aldolase_TIM"/>
</dbReference>
<evidence type="ECO:0000256" key="1">
    <source>
        <dbReference type="ARBA" id="ARBA00004694"/>
    </source>
</evidence>
<evidence type="ECO:0000256" key="9">
    <source>
        <dbReference type="ARBA" id="ARBA00025628"/>
    </source>
</evidence>
<dbReference type="CDD" id="cd00384">
    <property type="entry name" value="ALAD_PBGS"/>
    <property type="match status" value="1"/>
</dbReference>
<evidence type="ECO:0000256" key="5">
    <source>
        <dbReference type="ARBA" id="ARBA00020771"/>
    </source>
</evidence>
<evidence type="ECO:0000256" key="4">
    <source>
        <dbReference type="ARBA" id="ARBA00012053"/>
    </source>
</evidence>
<keyword evidence="8 11" id="KW-0627">Porphyrin biosynthesis</keyword>